<feature type="compositionally biased region" description="Basic and acidic residues" evidence="1">
    <location>
        <begin position="148"/>
        <end position="164"/>
    </location>
</feature>
<dbReference type="GeneID" id="94290904"/>
<dbReference type="KEGG" id="phet:94290904"/>
<dbReference type="Proteomes" id="UP000674318">
    <property type="component" value="Unassembled WGS sequence"/>
</dbReference>
<dbReference type="OrthoDB" id="263382at2759"/>
<feature type="region of interest" description="Disordered" evidence="1">
    <location>
        <begin position="135"/>
        <end position="181"/>
    </location>
</feature>
<feature type="compositionally biased region" description="Low complexity" evidence="1">
    <location>
        <begin position="135"/>
        <end position="147"/>
    </location>
</feature>
<dbReference type="AlphaFoldDB" id="A0A836I3M2"/>
<gene>
    <name evidence="3" type="ORF">JKF63_04855</name>
</gene>
<feature type="transmembrane region" description="Helical" evidence="2">
    <location>
        <begin position="234"/>
        <end position="256"/>
    </location>
</feature>
<evidence type="ECO:0000256" key="2">
    <source>
        <dbReference type="SAM" id="Phobius"/>
    </source>
</evidence>
<protein>
    <recommendedName>
        <fullName evidence="5">Transmembrane protein</fullName>
    </recommendedName>
</protein>
<evidence type="ECO:0000313" key="4">
    <source>
        <dbReference type="Proteomes" id="UP000674318"/>
    </source>
</evidence>
<evidence type="ECO:0000313" key="3">
    <source>
        <dbReference type="EMBL" id="KAG5504404.1"/>
    </source>
</evidence>
<accession>A0A836I3M2</accession>
<dbReference type="RefSeq" id="XP_067757027.1">
    <property type="nucleotide sequence ID" value="XM_067900827.1"/>
</dbReference>
<dbReference type="EMBL" id="JAFJZO010000023">
    <property type="protein sequence ID" value="KAG5504404.1"/>
    <property type="molecule type" value="Genomic_DNA"/>
</dbReference>
<organism evidence="3 4">
    <name type="scientific">Porcisia hertigi</name>
    <dbReference type="NCBI Taxonomy" id="2761500"/>
    <lineage>
        <taxon>Eukaryota</taxon>
        <taxon>Discoba</taxon>
        <taxon>Euglenozoa</taxon>
        <taxon>Kinetoplastea</taxon>
        <taxon>Metakinetoplastina</taxon>
        <taxon>Trypanosomatida</taxon>
        <taxon>Trypanosomatidae</taxon>
        <taxon>Leishmaniinae</taxon>
        <taxon>Porcisia</taxon>
    </lineage>
</organism>
<proteinExistence type="predicted"/>
<comment type="caution">
    <text evidence="3">The sequence shown here is derived from an EMBL/GenBank/DDBJ whole genome shotgun (WGS) entry which is preliminary data.</text>
</comment>
<sequence>MSCRGRLRTRSWPLRRLLHARMQLLPSIVASPSGLFSYVLTSDQRLHRGIGCGGDALLLSRGATLCPARAASSRSAPPLCEESIASIVPGAREWRHYSTPSFASHFSASSADKPSEVAANTAMDLSGAAVSTASSAASSAADIAPPATRERRVRGTDHPSEASRTRQMPSAASIGKSKHKPFSEVKIKKKAPWGAQQLRDSWSEDAMSKQISENMSERIHREYRYHPDEFRRHYIRYTALLTIPCVTLGMSITYYLETGQPLWNADPQHLLNLLRVLDTSPRSKLYAYRLADTHDLPEHVLRHRSENVGRREHDERVFRLTHSAFERPSPDELRLLELEEQLKVSEMASEAAALAEASAV</sequence>
<evidence type="ECO:0000256" key="1">
    <source>
        <dbReference type="SAM" id="MobiDB-lite"/>
    </source>
</evidence>
<reference evidence="3 4" key="1">
    <citation type="submission" date="2021-02" db="EMBL/GenBank/DDBJ databases">
        <title>Porcisia hertigi Genome sequencing and assembly.</title>
        <authorList>
            <person name="Almutairi H."/>
            <person name="Gatherer D."/>
        </authorList>
    </citation>
    <scope>NUCLEOTIDE SEQUENCE [LARGE SCALE GENOMIC DNA]</scope>
    <source>
        <strain evidence="3 4">C119</strain>
    </source>
</reference>
<evidence type="ECO:0008006" key="5">
    <source>
        <dbReference type="Google" id="ProtNLM"/>
    </source>
</evidence>
<keyword evidence="2" id="KW-1133">Transmembrane helix</keyword>
<keyword evidence="4" id="KW-1185">Reference proteome</keyword>
<keyword evidence="2" id="KW-0472">Membrane</keyword>
<name>A0A836I3M2_9TRYP</name>
<keyword evidence="2" id="KW-0812">Transmembrane</keyword>